<comment type="caution">
    <text evidence="6">The sequence shown here is derived from an EMBL/GenBank/DDBJ whole genome shotgun (WGS) entry which is preliminary data.</text>
</comment>
<evidence type="ECO:0000256" key="3">
    <source>
        <dbReference type="ARBA" id="ARBA00023004"/>
    </source>
</evidence>
<dbReference type="Gene3D" id="3.20.20.70">
    <property type="entry name" value="Aldolase class I"/>
    <property type="match status" value="1"/>
</dbReference>
<dbReference type="InterPro" id="IPR013785">
    <property type="entry name" value="Aldolase_TIM"/>
</dbReference>
<protein>
    <recommendedName>
        <fullName evidence="5">Radical SAM core domain-containing protein</fullName>
    </recommendedName>
</protein>
<proteinExistence type="predicted"/>
<dbReference type="InterPro" id="IPR050377">
    <property type="entry name" value="Radical_SAM_PqqE_MftC-like"/>
</dbReference>
<organism evidence="6">
    <name type="scientific">marine sediment metagenome</name>
    <dbReference type="NCBI Taxonomy" id="412755"/>
    <lineage>
        <taxon>unclassified sequences</taxon>
        <taxon>metagenomes</taxon>
        <taxon>ecological metagenomes</taxon>
    </lineage>
</organism>
<gene>
    <name evidence="6" type="ORF">S06H3_53033</name>
</gene>
<dbReference type="CDD" id="cd01335">
    <property type="entry name" value="Radical_SAM"/>
    <property type="match status" value="1"/>
</dbReference>
<dbReference type="AlphaFoldDB" id="X1PD72"/>
<feature type="non-terminal residue" evidence="6">
    <location>
        <position position="175"/>
    </location>
</feature>
<name>X1PD72_9ZZZZ</name>
<keyword evidence="1" id="KW-0949">S-adenosyl-L-methionine</keyword>
<dbReference type="PANTHER" id="PTHR11228">
    <property type="entry name" value="RADICAL SAM DOMAIN PROTEIN"/>
    <property type="match status" value="1"/>
</dbReference>
<evidence type="ECO:0000313" key="6">
    <source>
        <dbReference type="EMBL" id="GAI53808.1"/>
    </source>
</evidence>
<dbReference type="GO" id="GO:0051536">
    <property type="term" value="F:iron-sulfur cluster binding"/>
    <property type="evidence" value="ECO:0007669"/>
    <property type="project" value="UniProtKB-KW"/>
</dbReference>
<dbReference type="PROSITE" id="PS51918">
    <property type="entry name" value="RADICAL_SAM"/>
    <property type="match status" value="1"/>
</dbReference>
<dbReference type="InterPro" id="IPR058240">
    <property type="entry name" value="rSAM_sf"/>
</dbReference>
<dbReference type="InterPro" id="IPR007197">
    <property type="entry name" value="rSAM"/>
</dbReference>
<evidence type="ECO:0000256" key="1">
    <source>
        <dbReference type="ARBA" id="ARBA00022691"/>
    </source>
</evidence>
<dbReference type="EMBL" id="BARV01033775">
    <property type="protein sequence ID" value="GAI53808.1"/>
    <property type="molecule type" value="Genomic_DNA"/>
</dbReference>
<feature type="domain" description="Radical SAM core" evidence="5">
    <location>
        <begin position="1"/>
        <end position="175"/>
    </location>
</feature>
<evidence type="ECO:0000256" key="4">
    <source>
        <dbReference type="ARBA" id="ARBA00023014"/>
    </source>
</evidence>
<accession>X1PD72</accession>
<sequence length="175" mass="20157">MIKILEQYLEQIKIWGLSRRDVRISFTGGEPFVRKDFFDLLQRCYENQDITRYGILTNGILLTQGIIDRLKALKISYVQVSLEGTKKINDYIRGKGTFKKIIRAIRLLKEGGIPTMISMTVSKINIQEVPAIINLSNDLKVNFLSIRQLVPLGRGKEIKKSVLTPEEVRKLFLYV</sequence>
<evidence type="ECO:0000259" key="5">
    <source>
        <dbReference type="PROSITE" id="PS51918"/>
    </source>
</evidence>
<dbReference type="PANTHER" id="PTHR11228:SF7">
    <property type="entry name" value="PQQA PEPTIDE CYCLASE"/>
    <property type="match status" value="1"/>
</dbReference>
<reference evidence="6" key="1">
    <citation type="journal article" date="2014" name="Front. Microbiol.">
        <title>High frequency of phylogenetically diverse reductive dehalogenase-homologous genes in deep subseafloor sedimentary metagenomes.</title>
        <authorList>
            <person name="Kawai M."/>
            <person name="Futagami T."/>
            <person name="Toyoda A."/>
            <person name="Takaki Y."/>
            <person name="Nishi S."/>
            <person name="Hori S."/>
            <person name="Arai W."/>
            <person name="Tsubouchi T."/>
            <person name="Morono Y."/>
            <person name="Uchiyama I."/>
            <person name="Ito T."/>
            <person name="Fujiyama A."/>
            <person name="Inagaki F."/>
            <person name="Takami H."/>
        </authorList>
    </citation>
    <scope>NUCLEOTIDE SEQUENCE</scope>
    <source>
        <strain evidence="6">Expedition CK06-06</strain>
    </source>
</reference>
<dbReference type="Pfam" id="PF04055">
    <property type="entry name" value="Radical_SAM"/>
    <property type="match status" value="1"/>
</dbReference>
<dbReference type="GO" id="GO:0046872">
    <property type="term" value="F:metal ion binding"/>
    <property type="evidence" value="ECO:0007669"/>
    <property type="project" value="UniProtKB-KW"/>
</dbReference>
<evidence type="ECO:0000256" key="2">
    <source>
        <dbReference type="ARBA" id="ARBA00022723"/>
    </source>
</evidence>
<keyword evidence="3" id="KW-0408">Iron</keyword>
<keyword evidence="4" id="KW-0411">Iron-sulfur</keyword>
<keyword evidence="2" id="KW-0479">Metal-binding</keyword>
<dbReference type="SUPFAM" id="SSF102114">
    <property type="entry name" value="Radical SAM enzymes"/>
    <property type="match status" value="1"/>
</dbReference>
<dbReference type="GO" id="GO:0003824">
    <property type="term" value="F:catalytic activity"/>
    <property type="evidence" value="ECO:0007669"/>
    <property type="project" value="InterPro"/>
</dbReference>